<evidence type="ECO:0000259" key="4">
    <source>
        <dbReference type="Pfam" id="PF14075"/>
    </source>
</evidence>
<feature type="compositionally biased region" description="Acidic residues" evidence="2">
    <location>
        <begin position="185"/>
        <end position="198"/>
    </location>
</feature>
<feature type="compositionally biased region" description="Polar residues" evidence="2">
    <location>
        <begin position="7"/>
        <end position="20"/>
    </location>
</feature>
<feature type="region of interest" description="Disordered" evidence="2">
    <location>
        <begin position="600"/>
        <end position="624"/>
    </location>
</feature>
<name>A0AA39KW76_9HYME</name>
<feature type="compositionally biased region" description="Polar residues" evidence="2">
    <location>
        <begin position="612"/>
        <end position="624"/>
    </location>
</feature>
<feature type="compositionally biased region" description="Basic and acidic residues" evidence="2">
    <location>
        <begin position="64"/>
        <end position="76"/>
    </location>
</feature>
<feature type="domain" description="Hpc2-related" evidence="3">
    <location>
        <begin position="112"/>
        <end position="163"/>
    </location>
</feature>
<dbReference type="EMBL" id="JAQQBS010000001">
    <property type="protein sequence ID" value="KAK0175871.1"/>
    <property type="molecule type" value="Genomic_DNA"/>
</dbReference>
<keyword evidence="6" id="KW-1185">Reference proteome</keyword>
<evidence type="ECO:0008006" key="7">
    <source>
        <dbReference type="Google" id="ProtNLM"/>
    </source>
</evidence>
<dbReference type="Proteomes" id="UP001168990">
    <property type="component" value="Unassembled WGS sequence"/>
</dbReference>
<dbReference type="Pfam" id="PF14075">
    <property type="entry name" value="UBN_AB"/>
    <property type="match status" value="1"/>
</dbReference>
<feature type="region of interest" description="Disordered" evidence="2">
    <location>
        <begin position="984"/>
        <end position="1003"/>
    </location>
</feature>
<evidence type="ECO:0000313" key="6">
    <source>
        <dbReference type="Proteomes" id="UP001168990"/>
    </source>
</evidence>
<evidence type="ECO:0000256" key="1">
    <source>
        <dbReference type="ARBA" id="ARBA00022553"/>
    </source>
</evidence>
<reference evidence="5" key="2">
    <citation type="submission" date="2023-03" db="EMBL/GenBank/DDBJ databases">
        <authorList>
            <person name="Inwood S.N."/>
            <person name="Skelly J.G."/>
            <person name="Guhlin J."/>
            <person name="Harrop T.W.R."/>
            <person name="Goldson S.G."/>
            <person name="Dearden P.K."/>
        </authorList>
    </citation>
    <scope>NUCLEOTIDE SEQUENCE</scope>
    <source>
        <strain evidence="5">Irish</strain>
        <tissue evidence="5">Whole body</tissue>
    </source>
</reference>
<gene>
    <name evidence="5" type="ORF">PV328_000066</name>
</gene>
<dbReference type="GO" id="GO:0006325">
    <property type="term" value="P:chromatin organization"/>
    <property type="evidence" value="ECO:0007669"/>
    <property type="project" value="TreeGrafter"/>
</dbReference>
<dbReference type="GO" id="GO:0005634">
    <property type="term" value="C:nucleus"/>
    <property type="evidence" value="ECO:0007669"/>
    <property type="project" value="TreeGrafter"/>
</dbReference>
<reference evidence="5" key="1">
    <citation type="journal article" date="2023" name="bioRxiv">
        <title>Scaffold-level genome assemblies of two parasitoid biocontrol wasps reveal the parthenogenesis mechanism and an associated novel virus.</title>
        <authorList>
            <person name="Inwood S."/>
            <person name="Skelly J."/>
            <person name="Guhlin J."/>
            <person name="Harrop T."/>
            <person name="Goldson S."/>
            <person name="Dearden P."/>
        </authorList>
    </citation>
    <scope>NUCLEOTIDE SEQUENCE</scope>
    <source>
        <strain evidence="5">Irish</strain>
        <tissue evidence="5">Whole body</tissue>
    </source>
</reference>
<evidence type="ECO:0000313" key="5">
    <source>
        <dbReference type="EMBL" id="KAK0175871.1"/>
    </source>
</evidence>
<evidence type="ECO:0000256" key="2">
    <source>
        <dbReference type="SAM" id="MobiDB-lite"/>
    </source>
</evidence>
<dbReference type="InterPro" id="IPR014840">
    <property type="entry name" value="HRD"/>
</dbReference>
<sequence length="1003" mass="114679">MSEQKRVPTQTLELSGSLVNATKKEKKGEKSKQLVPSFRFELSLDDKNEKGYSEFNYAHLYKSAEKKRGKEQKNSDESAVNGLDPFDDDDDEKLKNMAKRFEAKYGTTPADKNRKKYDDDVDLGAGYDENDSFIDNTDAYDEVVPEGVTTAYGGFYINSGLLEFSVRPEEQNLSAHRNNNNNDDNSSESSEDEVEDSNSPDSKRRNRLLISSSEDEDIDEIVTEPLVKKVKLDENGEKKSADDVMIKKKKKVIGDQQYLDNSNRQKSIDDKRDSSMEVDRILDCQDDRKKLNCDVKVKSKKIDVRKFVKDVTVTVNGNGNDEKKLIDSKKFVGKDSNIDDAIESVVNDGRIDDESSRDTIDSGKSRYVAGTSSECEDVDKMDIRLPENLPDDIRDIINKLKKAAECNKEGKIKFFDASVNSTLFNLEKKLRILDSSAVRSQVYAHLAHFLSCSKVTLANRAKKLCLQDAEGKIREPIERLKTIIDDLMPSAIEKYNDDCQRVIEEKGAEASLSDRDSSDGNEKSTEKSKNPRKRFPWTSEARKLVYEIVTEWRQYFKIQKPRKESMETFIKTFVENKIISLWPQGWMRVETLLKYANSEPAAKKKQKKSREQTITNDNPSTTMSNCLTKLETSNINNVTSQDRVKTETNFVKTVIDNPVSYSSAAQCLKTSSEVTIERKQTSTKHKDKIRDNTVASQDDNNQLSTASVAKISLVPTAHLLAQKPTKSHTDKFSPMDLTSGSLLITPVNDYQKTNKSVDEVKKDIVSITPYSESSSSINSDAIHTTNRSHVVSSSGSTLIPIKQRIMQESVDSKVTDKRLDDRDYDLHTIEMKEKKRDRWPDDKYKSHEFKKRRKEHKTIEHSQQQILTKSVDMPSTILTRDEQEQRQIEETMAATNFLSQMINDDTARLTTSDKRKESNLMIDDSISNMVQPSEQEKDVQMVMRSLKELQELQEMKYSPSHSPLPKPKASHQYVQSVGYNDEYHRHYHKKDEKLRLTKDEPQW</sequence>
<feature type="region of interest" description="Disordered" evidence="2">
    <location>
        <begin position="1"/>
        <end position="33"/>
    </location>
</feature>
<dbReference type="Pfam" id="PF08729">
    <property type="entry name" value="HUN"/>
    <property type="match status" value="1"/>
</dbReference>
<dbReference type="PANTHER" id="PTHR21669:SF28">
    <property type="entry name" value="YEMANUCLEIN"/>
    <property type="match status" value="1"/>
</dbReference>
<feature type="region of interest" description="Disordered" evidence="2">
    <location>
        <begin position="509"/>
        <end position="534"/>
    </location>
</feature>
<feature type="compositionally biased region" description="Basic and acidic residues" evidence="2">
    <location>
        <begin position="509"/>
        <end position="529"/>
    </location>
</feature>
<keyword evidence="1" id="KW-0597">Phosphoprotein</keyword>
<comment type="caution">
    <text evidence="5">The sequence shown here is derived from an EMBL/GenBank/DDBJ whole genome shotgun (WGS) entry which is preliminary data.</text>
</comment>
<feature type="region of interest" description="Disordered" evidence="2">
    <location>
        <begin position="171"/>
        <end position="211"/>
    </location>
</feature>
<proteinExistence type="predicted"/>
<feature type="domain" description="Ubinuclein middle" evidence="4">
    <location>
        <begin position="385"/>
        <end position="594"/>
    </location>
</feature>
<feature type="region of interest" description="Disordered" evidence="2">
    <location>
        <begin position="64"/>
        <end position="91"/>
    </location>
</feature>
<protein>
    <recommendedName>
        <fullName evidence="7">Ubinuclein-1</fullName>
    </recommendedName>
</protein>
<dbReference type="AlphaFoldDB" id="A0AA39KW76"/>
<feature type="compositionally biased region" description="Basic and acidic residues" evidence="2">
    <location>
        <begin position="22"/>
        <end position="32"/>
    </location>
</feature>
<dbReference type="PANTHER" id="PTHR21669">
    <property type="entry name" value="CAPZ-INTERACTING PROTEIN AND RELATED PROTEINS"/>
    <property type="match status" value="1"/>
</dbReference>
<dbReference type="InterPro" id="IPR026947">
    <property type="entry name" value="UBN_middle_dom"/>
</dbReference>
<feature type="region of interest" description="Disordered" evidence="2">
    <location>
        <begin position="105"/>
        <end position="134"/>
    </location>
</feature>
<evidence type="ECO:0000259" key="3">
    <source>
        <dbReference type="Pfam" id="PF08729"/>
    </source>
</evidence>
<organism evidence="5 6">
    <name type="scientific">Microctonus aethiopoides</name>
    <dbReference type="NCBI Taxonomy" id="144406"/>
    <lineage>
        <taxon>Eukaryota</taxon>
        <taxon>Metazoa</taxon>
        <taxon>Ecdysozoa</taxon>
        <taxon>Arthropoda</taxon>
        <taxon>Hexapoda</taxon>
        <taxon>Insecta</taxon>
        <taxon>Pterygota</taxon>
        <taxon>Neoptera</taxon>
        <taxon>Endopterygota</taxon>
        <taxon>Hymenoptera</taxon>
        <taxon>Apocrita</taxon>
        <taxon>Ichneumonoidea</taxon>
        <taxon>Braconidae</taxon>
        <taxon>Euphorinae</taxon>
        <taxon>Microctonus</taxon>
    </lineage>
</organism>
<accession>A0AA39KW76</accession>